<reference evidence="9" key="2">
    <citation type="submission" date="2020-09" db="EMBL/GenBank/DDBJ databases">
        <authorList>
            <person name="Sun Q."/>
            <person name="Zhou Y."/>
        </authorList>
    </citation>
    <scope>NUCLEOTIDE SEQUENCE</scope>
    <source>
        <strain evidence="9">CGMCC 1.15760</strain>
    </source>
</reference>
<dbReference type="InterPro" id="IPR036145">
    <property type="entry name" value="MinC_C_sf"/>
</dbReference>
<protein>
    <recommendedName>
        <fullName evidence="6">Probable septum site-determining protein MinC</fullName>
    </recommendedName>
</protein>
<keyword evidence="4 6" id="KW-0131">Cell cycle</keyword>
<dbReference type="Gene3D" id="3.30.160.540">
    <property type="match status" value="1"/>
</dbReference>
<comment type="function">
    <text evidence="6">Cell division inhibitor that blocks the formation of polar Z ring septums. Rapidly oscillates between the poles of the cell to destabilize FtsZ filaments that have formed before they mature into polar Z rings. Prevents FtsZ polymerization.</text>
</comment>
<dbReference type="Pfam" id="PF22642">
    <property type="entry name" value="MinC_N_1"/>
    <property type="match status" value="1"/>
</dbReference>
<evidence type="ECO:0000259" key="8">
    <source>
        <dbReference type="Pfam" id="PF22642"/>
    </source>
</evidence>
<sequence>MKQVVHMKGTKDGFIIKLDDKAAYQDLLIALMELAESYTTDRQVDVQLHLGYRYCSEEEQERLVAAIEKTNKLHVTQINSDVVTKQESEAQLIKLQNEMYVGMVRSGQVLRADGDVFIVGNVNQNGRVVAGGNIYILGRLKGMAYAGQNGNEHAVVAASYFEATHICIGEVMETMSNEKVAQTGHTELTCAHLNEQGVIAYKPIHELRNMPSFFMTAKGGN</sequence>
<dbReference type="InterPro" id="IPR055219">
    <property type="entry name" value="MinC_N_1"/>
</dbReference>
<keyword evidence="2 6" id="KW-0132">Cell division</keyword>
<dbReference type="EMBL" id="BMJT01000007">
    <property type="protein sequence ID" value="GGG27545.1"/>
    <property type="molecule type" value="Genomic_DNA"/>
</dbReference>
<reference evidence="9" key="1">
    <citation type="journal article" date="2014" name="Int. J. Syst. Evol. Microbiol.">
        <title>Complete genome sequence of Corynebacterium casei LMG S-19264T (=DSM 44701T), isolated from a smear-ripened cheese.</title>
        <authorList>
            <consortium name="US DOE Joint Genome Institute (JGI-PGF)"/>
            <person name="Walter F."/>
            <person name="Albersmeier A."/>
            <person name="Kalinowski J."/>
            <person name="Ruckert C."/>
        </authorList>
    </citation>
    <scope>NUCLEOTIDE SEQUENCE</scope>
    <source>
        <strain evidence="9">CGMCC 1.15760</strain>
    </source>
</reference>
<evidence type="ECO:0000256" key="1">
    <source>
        <dbReference type="ARBA" id="ARBA00006291"/>
    </source>
</evidence>
<gene>
    <name evidence="6 9" type="primary">minC</name>
    <name evidence="9" type="ORF">GCM10007425_22630</name>
</gene>
<dbReference type="PANTHER" id="PTHR34108:SF1">
    <property type="entry name" value="SEPTUM SITE-DETERMINING PROTEIN MINC"/>
    <property type="match status" value="1"/>
</dbReference>
<comment type="caution">
    <text evidence="9">The sequence shown here is derived from an EMBL/GenBank/DDBJ whole genome shotgun (WGS) entry which is preliminary data.</text>
</comment>
<dbReference type="PANTHER" id="PTHR34108">
    <property type="entry name" value="SEPTUM SITE-DETERMINING PROTEIN MINC"/>
    <property type="match status" value="1"/>
</dbReference>
<dbReference type="GO" id="GO:0000902">
    <property type="term" value="P:cell morphogenesis"/>
    <property type="evidence" value="ECO:0007669"/>
    <property type="project" value="InterPro"/>
</dbReference>
<comment type="similarity">
    <text evidence="1 6">Belongs to the MinC family.</text>
</comment>
<comment type="subunit">
    <text evidence="5 6">Interacts with MinD and FtsZ.</text>
</comment>
<accession>A0A917G859</accession>
<evidence type="ECO:0000256" key="5">
    <source>
        <dbReference type="ARBA" id="ARBA00046874"/>
    </source>
</evidence>
<proteinExistence type="inferred from homology"/>
<dbReference type="GO" id="GO:1901891">
    <property type="term" value="P:regulation of cell septum assembly"/>
    <property type="evidence" value="ECO:0007669"/>
    <property type="project" value="InterPro"/>
</dbReference>
<dbReference type="Proteomes" id="UP000616608">
    <property type="component" value="Unassembled WGS sequence"/>
</dbReference>
<evidence type="ECO:0000256" key="6">
    <source>
        <dbReference type="HAMAP-Rule" id="MF_00267"/>
    </source>
</evidence>
<evidence type="ECO:0000256" key="2">
    <source>
        <dbReference type="ARBA" id="ARBA00022618"/>
    </source>
</evidence>
<dbReference type="AlphaFoldDB" id="A0A917G859"/>
<evidence type="ECO:0000256" key="3">
    <source>
        <dbReference type="ARBA" id="ARBA00023210"/>
    </source>
</evidence>
<evidence type="ECO:0000313" key="10">
    <source>
        <dbReference type="Proteomes" id="UP000616608"/>
    </source>
</evidence>
<name>A0A917G859_9BACI</name>
<keyword evidence="3 6" id="KW-0717">Septation</keyword>
<dbReference type="SUPFAM" id="SSF63848">
    <property type="entry name" value="Cell-division inhibitor MinC, C-terminal domain"/>
    <property type="match status" value="1"/>
</dbReference>
<feature type="domain" description="Septum site-determining protein MinC N-terminal" evidence="8">
    <location>
        <begin position="5"/>
        <end position="78"/>
    </location>
</feature>
<evidence type="ECO:0000259" key="7">
    <source>
        <dbReference type="Pfam" id="PF03775"/>
    </source>
</evidence>
<evidence type="ECO:0000313" key="9">
    <source>
        <dbReference type="EMBL" id="GGG27545.1"/>
    </source>
</evidence>
<dbReference type="Pfam" id="PF03775">
    <property type="entry name" value="MinC_C"/>
    <property type="match status" value="1"/>
</dbReference>
<dbReference type="Gene3D" id="2.160.20.70">
    <property type="match status" value="1"/>
</dbReference>
<dbReference type="RefSeq" id="WP_188615168.1">
    <property type="nucleotide sequence ID" value="NZ_BMJT01000007.1"/>
</dbReference>
<feature type="domain" description="Septum formation inhibitor MinC C-terminal" evidence="7">
    <location>
        <begin position="102"/>
        <end position="194"/>
    </location>
</feature>
<dbReference type="InterPro" id="IPR005526">
    <property type="entry name" value="Septum_form_inhib_MinC_C"/>
</dbReference>
<evidence type="ECO:0000256" key="4">
    <source>
        <dbReference type="ARBA" id="ARBA00023306"/>
    </source>
</evidence>
<dbReference type="InterPro" id="IPR016098">
    <property type="entry name" value="CAP/MinC_C"/>
</dbReference>
<dbReference type="InterPro" id="IPR013033">
    <property type="entry name" value="MinC"/>
</dbReference>
<dbReference type="GO" id="GO:0000917">
    <property type="term" value="P:division septum assembly"/>
    <property type="evidence" value="ECO:0007669"/>
    <property type="project" value="UniProtKB-KW"/>
</dbReference>
<dbReference type="HAMAP" id="MF_00267">
    <property type="entry name" value="MinC"/>
    <property type="match status" value="1"/>
</dbReference>
<keyword evidence="10" id="KW-1185">Reference proteome</keyword>
<organism evidence="9 10">
    <name type="scientific">Lysinibacillus alkalisoli</name>
    <dbReference type="NCBI Taxonomy" id="1911548"/>
    <lineage>
        <taxon>Bacteria</taxon>
        <taxon>Bacillati</taxon>
        <taxon>Bacillota</taxon>
        <taxon>Bacilli</taxon>
        <taxon>Bacillales</taxon>
        <taxon>Bacillaceae</taxon>
        <taxon>Lysinibacillus</taxon>
    </lineage>
</organism>